<comment type="caution">
    <text evidence="10">The sequence shown here is derived from an EMBL/GenBank/DDBJ whole genome shotgun (WGS) entry which is preliminary data.</text>
</comment>
<organism evidence="10 11">
    <name type="scientific">Bordetella genomosp. 4</name>
    <dbReference type="NCBI Taxonomy" id="463044"/>
    <lineage>
        <taxon>Bacteria</taxon>
        <taxon>Pseudomonadati</taxon>
        <taxon>Pseudomonadota</taxon>
        <taxon>Betaproteobacteria</taxon>
        <taxon>Burkholderiales</taxon>
        <taxon>Alcaligenaceae</taxon>
        <taxon>Bordetella</taxon>
    </lineage>
</organism>
<dbReference type="GO" id="GO:0055085">
    <property type="term" value="P:transmembrane transport"/>
    <property type="evidence" value="ECO:0007669"/>
    <property type="project" value="InterPro"/>
</dbReference>
<gene>
    <name evidence="10" type="ORF">CAL20_17730</name>
</gene>
<dbReference type="Proteomes" id="UP000216885">
    <property type="component" value="Unassembled WGS sequence"/>
</dbReference>
<feature type="transmembrane region" description="Helical" evidence="8">
    <location>
        <begin position="12"/>
        <end position="36"/>
    </location>
</feature>
<evidence type="ECO:0000259" key="9">
    <source>
        <dbReference type="PROSITE" id="PS50928"/>
    </source>
</evidence>
<name>A0A261TXB1_9BORD</name>
<evidence type="ECO:0000256" key="4">
    <source>
        <dbReference type="ARBA" id="ARBA00022519"/>
    </source>
</evidence>
<evidence type="ECO:0000313" key="11">
    <source>
        <dbReference type="Proteomes" id="UP000216885"/>
    </source>
</evidence>
<comment type="similarity">
    <text evidence="8">Belongs to the binding-protein-dependent transport system permease family.</text>
</comment>
<protein>
    <submittedName>
        <fullName evidence="10">ABC transporter permease</fullName>
    </submittedName>
</protein>
<evidence type="ECO:0000256" key="2">
    <source>
        <dbReference type="ARBA" id="ARBA00022448"/>
    </source>
</evidence>
<dbReference type="GO" id="GO:0005886">
    <property type="term" value="C:plasma membrane"/>
    <property type="evidence" value="ECO:0007669"/>
    <property type="project" value="UniProtKB-SubCell"/>
</dbReference>
<keyword evidence="6 8" id="KW-1133">Transmembrane helix</keyword>
<proteinExistence type="inferred from homology"/>
<dbReference type="PANTHER" id="PTHR43357:SF4">
    <property type="entry name" value="INNER MEMBRANE ABC TRANSPORTER PERMEASE PROTEIN YDCV"/>
    <property type="match status" value="1"/>
</dbReference>
<dbReference type="PROSITE" id="PS50928">
    <property type="entry name" value="ABC_TM1"/>
    <property type="match status" value="1"/>
</dbReference>
<keyword evidence="2 8" id="KW-0813">Transport</keyword>
<feature type="transmembrane region" description="Helical" evidence="8">
    <location>
        <begin position="111"/>
        <end position="135"/>
    </location>
</feature>
<dbReference type="Pfam" id="PF00528">
    <property type="entry name" value="BPD_transp_1"/>
    <property type="match status" value="1"/>
</dbReference>
<evidence type="ECO:0000256" key="5">
    <source>
        <dbReference type="ARBA" id="ARBA00022692"/>
    </source>
</evidence>
<dbReference type="SUPFAM" id="SSF161098">
    <property type="entry name" value="MetI-like"/>
    <property type="match status" value="1"/>
</dbReference>
<evidence type="ECO:0000256" key="7">
    <source>
        <dbReference type="ARBA" id="ARBA00023136"/>
    </source>
</evidence>
<dbReference type="EMBL" id="NEVQ01000017">
    <property type="protein sequence ID" value="OZI54326.1"/>
    <property type="molecule type" value="Genomic_DNA"/>
</dbReference>
<keyword evidence="3" id="KW-1003">Cell membrane</keyword>
<dbReference type="CDD" id="cd06261">
    <property type="entry name" value="TM_PBP2"/>
    <property type="match status" value="1"/>
</dbReference>
<keyword evidence="7 8" id="KW-0472">Membrane</keyword>
<dbReference type="InterPro" id="IPR035906">
    <property type="entry name" value="MetI-like_sf"/>
</dbReference>
<dbReference type="PANTHER" id="PTHR43357">
    <property type="entry name" value="INNER MEMBRANE ABC TRANSPORTER PERMEASE PROTEIN YDCV"/>
    <property type="match status" value="1"/>
</dbReference>
<feature type="transmembrane region" description="Helical" evidence="8">
    <location>
        <begin position="189"/>
        <end position="210"/>
    </location>
</feature>
<evidence type="ECO:0000256" key="1">
    <source>
        <dbReference type="ARBA" id="ARBA00004429"/>
    </source>
</evidence>
<evidence type="ECO:0000256" key="8">
    <source>
        <dbReference type="RuleBase" id="RU363032"/>
    </source>
</evidence>
<feature type="transmembrane region" description="Helical" evidence="8">
    <location>
        <begin position="141"/>
        <end position="157"/>
    </location>
</feature>
<comment type="subcellular location">
    <subcellularLocation>
        <location evidence="1">Cell inner membrane</location>
        <topology evidence="1">Multi-pass membrane protein</topology>
    </subcellularLocation>
    <subcellularLocation>
        <location evidence="8">Cell membrane</location>
        <topology evidence="8">Multi-pass membrane protein</topology>
    </subcellularLocation>
</comment>
<accession>A0A261TXB1</accession>
<dbReference type="InterPro" id="IPR000515">
    <property type="entry name" value="MetI-like"/>
</dbReference>
<keyword evidence="4" id="KW-0997">Cell inner membrane</keyword>
<feature type="domain" description="ABC transmembrane type-1" evidence="9">
    <location>
        <begin position="73"/>
        <end position="261"/>
    </location>
</feature>
<feature type="transmembrane region" description="Helical" evidence="8">
    <location>
        <begin position="241"/>
        <end position="261"/>
    </location>
</feature>
<keyword evidence="5 8" id="KW-0812">Transmembrane</keyword>
<evidence type="ECO:0000313" key="10">
    <source>
        <dbReference type="EMBL" id="OZI54326.1"/>
    </source>
</evidence>
<sequence>MSRRNSFSDLSYYSVIGGVAGLALMVLVGPVIVVLVTSLTDSQTLRFPPSGISLDWYRRLFDPDLSAPIHRAAGNSLMVAAWSAMAAAVFGGAAALALARSSRRSARALDAFFMSPLILPGIAFGLAALVFFTAIGLRPSLVLMAVGHAVMIVPFVLRTTSASLVQLEGSLLECSASLGAGPLYTFRRITLPIIFPGLAAGTFMAFMASIDNVPVSLFLSGPRSDMLPIRMWGMMESTLDVRVAAVSGVLTVSVLVLMLVMERLTGLSRRLQGQ</sequence>
<dbReference type="AlphaFoldDB" id="A0A261TXB1"/>
<keyword evidence="11" id="KW-1185">Reference proteome</keyword>
<dbReference type="RefSeq" id="WP_094838535.1">
    <property type="nucleotide sequence ID" value="NZ_NEVQ01000017.1"/>
</dbReference>
<evidence type="ECO:0000256" key="3">
    <source>
        <dbReference type="ARBA" id="ARBA00022475"/>
    </source>
</evidence>
<reference evidence="10 11" key="1">
    <citation type="submission" date="2017-05" db="EMBL/GenBank/DDBJ databases">
        <title>Complete and WGS of Bordetella genogroups.</title>
        <authorList>
            <person name="Spilker T."/>
            <person name="LiPuma J."/>
        </authorList>
    </citation>
    <scope>NUCLEOTIDE SEQUENCE [LARGE SCALE GENOMIC DNA]</scope>
    <source>
        <strain evidence="10 11">AU9919</strain>
    </source>
</reference>
<dbReference type="Gene3D" id="1.10.3720.10">
    <property type="entry name" value="MetI-like"/>
    <property type="match status" value="1"/>
</dbReference>
<feature type="transmembrane region" description="Helical" evidence="8">
    <location>
        <begin position="79"/>
        <end position="99"/>
    </location>
</feature>
<evidence type="ECO:0000256" key="6">
    <source>
        <dbReference type="ARBA" id="ARBA00022989"/>
    </source>
</evidence>